<comment type="similarity">
    <text evidence="2">Belongs to the virb1 family.</text>
</comment>
<dbReference type="AlphaFoldDB" id="A0A0M6XUL8"/>
<keyword evidence="4" id="KW-0456">Lyase</keyword>
<reference evidence="4 5" key="1">
    <citation type="submission" date="2015-07" db="EMBL/GenBank/DDBJ databases">
        <authorList>
            <person name="Noorani M."/>
        </authorList>
    </citation>
    <scope>NUCLEOTIDE SEQUENCE [LARGE SCALE GENOMIC DNA]</scope>
    <source>
        <strain evidence="4 5">CECT 5088</strain>
    </source>
</reference>
<dbReference type="Pfam" id="PF01464">
    <property type="entry name" value="SLT"/>
    <property type="match status" value="1"/>
</dbReference>
<name>A0A0M6XUL8_9RHOB</name>
<organism evidence="4 5">
    <name type="scientific">Jannaschia rubra</name>
    <dbReference type="NCBI Taxonomy" id="282197"/>
    <lineage>
        <taxon>Bacteria</taxon>
        <taxon>Pseudomonadati</taxon>
        <taxon>Pseudomonadota</taxon>
        <taxon>Alphaproteobacteria</taxon>
        <taxon>Rhodobacterales</taxon>
        <taxon>Roseobacteraceae</taxon>
        <taxon>Jannaschia</taxon>
    </lineage>
</organism>
<evidence type="ECO:0000256" key="2">
    <source>
        <dbReference type="ARBA" id="ARBA00009387"/>
    </source>
</evidence>
<dbReference type="InterPro" id="IPR023346">
    <property type="entry name" value="Lysozyme-like_dom_sf"/>
</dbReference>
<dbReference type="PANTHER" id="PTHR37423">
    <property type="entry name" value="SOLUBLE LYTIC MUREIN TRANSGLYCOSYLASE-RELATED"/>
    <property type="match status" value="1"/>
</dbReference>
<comment type="similarity">
    <text evidence="1">Belongs to the transglycosylase Slt family.</text>
</comment>
<sequence>MPATSRTSRALPAIVAAAAVLGGTALAQGVPIVDGSRLARAISRVAEMGRDAARQADKSAVRGEQEALHAEQLAAYERFLEGAMGPTDLSHLEEAGPGWASADETYPVSETHPDADRLFGENADVERMIIVTARRYEGHAGLAAAGLTPLTWRILFQSLIKQESRFNNAAVSHVGARGFCQLMPGTASDLGVDPYDPWQNLDGGARYILAQLKRFGRVEHALAAYNAGPGRVIEYGGIPPFEETQTYVRRIRRYYDEYLGIITGVDMTGSLAGVDGASAAWGNWADASVGYGDHLAGQVEASMGRMAALLREGRPATAKEAVDHSTYVLAERARLMALTLRRHAAAVKVEAAGGLVEAADALETTTFWRYADDS</sequence>
<dbReference type="STRING" id="282197.SAMN04488517_11025"/>
<dbReference type="InterPro" id="IPR008258">
    <property type="entry name" value="Transglycosylase_SLT_dom_1"/>
</dbReference>
<protein>
    <submittedName>
        <fullName evidence="4">Soluble lytic murein transglycosylase</fullName>
        <ecNumber evidence="4">4.2.2.-</ecNumber>
    </submittedName>
</protein>
<keyword evidence="5" id="KW-1185">Reference proteome</keyword>
<evidence type="ECO:0000259" key="3">
    <source>
        <dbReference type="Pfam" id="PF01464"/>
    </source>
</evidence>
<dbReference type="GO" id="GO:0016829">
    <property type="term" value="F:lyase activity"/>
    <property type="evidence" value="ECO:0007669"/>
    <property type="project" value="UniProtKB-KW"/>
</dbReference>
<proteinExistence type="inferred from homology"/>
<evidence type="ECO:0000313" key="5">
    <source>
        <dbReference type="Proteomes" id="UP000048908"/>
    </source>
</evidence>
<dbReference type="Gene3D" id="1.10.530.10">
    <property type="match status" value="1"/>
</dbReference>
<feature type="domain" description="Transglycosylase SLT" evidence="3">
    <location>
        <begin position="155"/>
        <end position="244"/>
    </location>
</feature>
<dbReference type="CDD" id="cd00254">
    <property type="entry name" value="LT-like"/>
    <property type="match status" value="1"/>
</dbReference>
<evidence type="ECO:0000313" key="4">
    <source>
        <dbReference type="EMBL" id="CTQ34846.1"/>
    </source>
</evidence>
<dbReference type="RefSeq" id="WP_143114896.1">
    <property type="nucleotide sequence ID" value="NZ_CXPG01000027.1"/>
</dbReference>
<dbReference type="SUPFAM" id="SSF53955">
    <property type="entry name" value="Lysozyme-like"/>
    <property type="match status" value="1"/>
</dbReference>
<dbReference type="EMBL" id="CXPG01000027">
    <property type="protein sequence ID" value="CTQ34846.1"/>
    <property type="molecule type" value="Genomic_DNA"/>
</dbReference>
<accession>A0A0M6XUL8</accession>
<dbReference type="PANTHER" id="PTHR37423:SF2">
    <property type="entry name" value="MEMBRANE-BOUND LYTIC MUREIN TRANSGLYCOSYLASE C"/>
    <property type="match status" value="1"/>
</dbReference>
<gene>
    <name evidence="4" type="primary">slt_6</name>
    <name evidence="4" type="ORF">JAN5088_03642</name>
</gene>
<dbReference type="EC" id="4.2.2.-" evidence="4"/>
<dbReference type="Proteomes" id="UP000048908">
    <property type="component" value="Unassembled WGS sequence"/>
</dbReference>
<evidence type="ECO:0000256" key="1">
    <source>
        <dbReference type="ARBA" id="ARBA00007734"/>
    </source>
</evidence>